<feature type="binding site" evidence="6">
    <location>
        <position position="24"/>
    </location>
    <ligand>
        <name>Zn(2+)</name>
        <dbReference type="ChEBI" id="CHEBI:29105"/>
        <label>2</label>
        <note>catalytic</note>
    </ligand>
</feature>
<dbReference type="SUPFAM" id="SSF50685">
    <property type="entry name" value="Barwin-like endoglucanases"/>
    <property type="match status" value="1"/>
</dbReference>
<dbReference type="GO" id="GO:0031012">
    <property type="term" value="C:extracellular matrix"/>
    <property type="evidence" value="ECO:0007669"/>
    <property type="project" value="InterPro"/>
</dbReference>
<evidence type="ECO:0000256" key="6">
    <source>
        <dbReference type="PIRSR" id="PIRSR621190-2"/>
    </source>
</evidence>
<evidence type="ECO:0000256" key="2">
    <source>
        <dbReference type="ARBA" id="ARBA00022723"/>
    </source>
</evidence>
<dbReference type="GO" id="GO:0004222">
    <property type="term" value="F:metalloendopeptidase activity"/>
    <property type="evidence" value="ECO:0007669"/>
    <property type="project" value="InterPro"/>
</dbReference>
<keyword evidence="2 6" id="KW-0479">Metal-binding</keyword>
<dbReference type="InterPro" id="IPR003609">
    <property type="entry name" value="Pan_app"/>
</dbReference>
<dbReference type="InterPro" id="IPR001818">
    <property type="entry name" value="Pept_M10_metallopeptidase"/>
</dbReference>
<dbReference type="PANTHER" id="PTHR10201:SF329">
    <property type="entry name" value="MATRIX METALLOPROTEINASE-C"/>
    <property type="match status" value="1"/>
</dbReference>
<feature type="domain" description="Apple" evidence="8">
    <location>
        <begin position="84"/>
        <end position="121"/>
    </location>
</feature>
<keyword evidence="3" id="KW-0378">Hydrolase</keyword>
<accession>A0A914Y2X0</accession>
<protein>
    <submittedName>
        <fullName evidence="10">Uncharacterized protein</fullName>
    </submittedName>
</protein>
<evidence type="ECO:0000313" key="9">
    <source>
        <dbReference type="Proteomes" id="UP000887577"/>
    </source>
</evidence>
<feature type="active site" evidence="5">
    <location>
        <position position="15"/>
    </location>
</feature>
<evidence type="ECO:0000256" key="4">
    <source>
        <dbReference type="ARBA" id="ARBA00022833"/>
    </source>
</evidence>
<dbReference type="Pfam" id="PF00413">
    <property type="entry name" value="Peptidase_M10"/>
    <property type="match status" value="1"/>
</dbReference>
<name>A0A914Y2X0_9BILA</name>
<dbReference type="Gene3D" id="3.50.4.10">
    <property type="entry name" value="Hepatocyte Growth Factor"/>
    <property type="match status" value="1"/>
</dbReference>
<comment type="cofactor">
    <cofactor evidence="6">
        <name>Zn(2+)</name>
        <dbReference type="ChEBI" id="CHEBI:29105"/>
    </cofactor>
    <text evidence="6">Binds 2 Zn(2+) ions per subunit.</text>
</comment>
<reference evidence="10" key="1">
    <citation type="submission" date="2022-11" db="UniProtKB">
        <authorList>
            <consortium name="WormBaseParasite"/>
        </authorList>
    </citation>
    <scope>IDENTIFICATION</scope>
</reference>
<feature type="binding site" evidence="6">
    <location>
        <position position="32"/>
    </location>
    <ligand>
        <name>Zn(2+)</name>
        <dbReference type="ChEBI" id="CHEBI:29105"/>
        <label>2</label>
        <note>catalytic</note>
    </ligand>
</feature>
<dbReference type="GO" id="GO:0006508">
    <property type="term" value="P:proteolysis"/>
    <property type="evidence" value="ECO:0007669"/>
    <property type="project" value="UniProtKB-KW"/>
</dbReference>
<dbReference type="PANTHER" id="PTHR10201">
    <property type="entry name" value="MATRIX METALLOPROTEINASE"/>
    <property type="match status" value="1"/>
</dbReference>
<dbReference type="Proteomes" id="UP000887577">
    <property type="component" value="Unplaced"/>
</dbReference>
<dbReference type="Gene3D" id="2.40.40.10">
    <property type="entry name" value="RlpA-like domain"/>
    <property type="match status" value="1"/>
</dbReference>
<dbReference type="GO" id="GO:0030574">
    <property type="term" value="P:collagen catabolic process"/>
    <property type="evidence" value="ECO:0007669"/>
    <property type="project" value="TreeGrafter"/>
</dbReference>
<sequence length="252" mass="28006">MNDLEYDLLWVALHEIGHVLGLDHTKVPMSIMAQFYAKSLDRKGFYIEPRLSTADIEDIQEIYGERALGTCSPIQQNKDIAVSDIKSMKGDLEDCCGFCKITPNCKAYSWNDWEGGTCWLKSATGPIIDLYGVSYAVLRPDPHIPVGTPFIGNFSYFGGEGQRACGNYVNPEIQKIAGVSKKFFISNIPSRDPICKYCINIQYKNKSIKVPISDQCNNCAKNQITLSFAAFKALEAPVVEFGVGAEFEFVPC</sequence>
<keyword evidence="4 6" id="KW-0862">Zinc</keyword>
<evidence type="ECO:0000313" key="10">
    <source>
        <dbReference type="WBParaSite" id="PSU_v2.g13586.t1"/>
    </source>
</evidence>
<evidence type="ECO:0000256" key="1">
    <source>
        <dbReference type="ARBA" id="ARBA00022670"/>
    </source>
</evidence>
<evidence type="ECO:0000256" key="5">
    <source>
        <dbReference type="PIRSR" id="PIRSR621190-1"/>
    </source>
</evidence>
<dbReference type="GO" id="GO:0030198">
    <property type="term" value="P:extracellular matrix organization"/>
    <property type="evidence" value="ECO:0007669"/>
    <property type="project" value="TreeGrafter"/>
</dbReference>
<dbReference type="GO" id="GO:0008270">
    <property type="term" value="F:zinc ion binding"/>
    <property type="evidence" value="ECO:0007669"/>
    <property type="project" value="InterPro"/>
</dbReference>
<dbReference type="InterPro" id="IPR021190">
    <property type="entry name" value="Pept_M10A"/>
</dbReference>
<dbReference type="Gene3D" id="3.40.390.10">
    <property type="entry name" value="Collagenase (Catalytic Domain)"/>
    <property type="match status" value="1"/>
</dbReference>
<dbReference type="PRINTS" id="PR00138">
    <property type="entry name" value="MATRIXIN"/>
</dbReference>
<evidence type="ECO:0000259" key="8">
    <source>
        <dbReference type="Pfam" id="PF14295"/>
    </source>
</evidence>
<proteinExistence type="predicted"/>
<evidence type="ECO:0000256" key="3">
    <source>
        <dbReference type="ARBA" id="ARBA00022801"/>
    </source>
</evidence>
<dbReference type="AlphaFoldDB" id="A0A914Y2X0"/>
<dbReference type="Pfam" id="PF14295">
    <property type="entry name" value="PAN_4"/>
    <property type="match status" value="1"/>
</dbReference>
<keyword evidence="9" id="KW-1185">Reference proteome</keyword>
<feature type="binding site" evidence="6">
    <location>
        <position position="18"/>
    </location>
    <ligand>
        <name>Zn(2+)</name>
        <dbReference type="ChEBI" id="CHEBI:29105"/>
        <label>2</label>
        <note>catalytic</note>
    </ligand>
</feature>
<dbReference type="InterPro" id="IPR024079">
    <property type="entry name" value="MetalloPept_cat_dom_sf"/>
</dbReference>
<dbReference type="GO" id="GO:0005615">
    <property type="term" value="C:extracellular space"/>
    <property type="evidence" value="ECO:0007669"/>
    <property type="project" value="TreeGrafter"/>
</dbReference>
<organism evidence="9 10">
    <name type="scientific">Panagrolaimus superbus</name>
    <dbReference type="NCBI Taxonomy" id="310955"/>
    <lineage>
        <taxon>Eukaryota</taxon>
        <taxon>Metazoa</taxon>
        <taxon>Ecdysozoa</taxon>
        <taxon>Nematoda</taxon>
        <taxon>Chromadorea</taxon>
        <taxon>Rhabditida</taxon>
        <taxon>Tylenchina</taxon>
        <taxon>Panagrolaimomorpha</taxon>
        <taxon>Panagrolaimoidea</taxon>
        <taxon>Panagrolaimidae</taxon>
        <taxon>Panagrolaimus</taxon>
    </lineage>
</organism>
<feature type="domain" description="Peptidase M10 metallopeptidase" evidence="7">
    <location>
        <begin position="5"/>
        <end position="64"/>
    </location>
</feature>
<dbReference type="InterPro" id="IPR036908">
    <property type="entry name" value="RlpA-like_sf"/>
</dbReference>
<feature type="binding site" evidence="6">
    <location>
        <position position="14"/>
    </location>
    <ligand>
        <name>Zn(2+)</name>
        <dbReference type="ChEBI" id="CHEBI:29105"/>
        <label>2</label>
        <note>catalytic</note>
    </ligand>
</feature>
<evidence type="ECO:0000259" key="7">
    <source>
        <dbReference type="Pfam" id="PF00413"/>
    </source>
</evidence>
<dbReference type="WBParaSite" id="PSU_v2.g13586.t1">
    <property type="protein sequence ID" value="PSU_v2.g13586.t1"/>
    <property type="gene ID" value="PSU_v2.g13586"/>
</dbReference>
<keyword evidence="1" id="KW-0645">Protease</keyword>
<dbReference type="SUPFAM" id="SSF55486">
    <property type="entry name" value="Metalloproteases ('zincins'), catalytic domain"/>
    <property type="match status" value="1"/>
</dbReference>